<keyword evidence="1 6" id="KW-0963">Cytoplasm</keyword>
<dbReference type="CDD" id="cd10225">
    <property type="entry name" value="ASKHA_NBD_MreB-like"/>
    <property type="match status" value="1"/>
</dbReference>
<dbReference type="Pfam" id="PF06723">
    <property type="entry name" value="MreB_Mbl"/>
    <property type="match status" value="1"/>
</dbReference>
<dbReference type="InterPro" id="IPR043129">
    <property type="entry name" value="ATPase_NBD"/>
</dbReference>
<dbReference type="InterPro" id="IPR004753">
    <property type="entry name" value="MreB"/>
</dbReference>
<evidence type="ECO:0000256" key="5">
    <source>
        <dbReference type="ARBA" id="ARBA00023458"/>
    </source>
</evidence>
<dbReference type="EMBL" id="FNPR01000002">
    <property type="protein sequence ID" value="SDY43116.1"/>
    <property type="molecule type" value="Genomic_DNA"/>
</dbReference>
<dbReference type="STRING" id="576131.SAMN05444486_102155"/>
<comment type="subcellular location">
    <subcellularLocation>
        <location evidence="6">Cytoplasm</location>
    </subcellularLocation>
    <text evidence="6">Membrane-associated.</text>
</comment>
<evidence type="ECO:0000313" key="7">
    <source>
        <dbReference type="EMBL" id="SDY43116.1"/>
    </source>
</evidence>
<evidence type="ECO:0000256" key="2">
    <source>
        <dbReference type="ARBA" id="ARBA00022741"/>
    </source>
</evidence>
<keyword evidence="4 6" id="KW-0133">Cell shape</keyword>
<sequence length="348" mass="36836">MSIFDKLPGLFASDMAIDLGTANTLVYVKGKGVILNEPSVVAYHVKDGIKKVLAVGEDAKLMLGRTPGTIEAIRPMREGVIADFDVAEEMIKHFIRKVHKRSTFSKPKVIVCVPHGATPVEKRAIRQSVLGAGARRCGLIAEPIAAAIGAGMPITDPTGNMVVDIGGGTTEVAVLSLGDIVYARSVRVGGDRMDEAIISYLRRQQNLLVGESTAERIKTTIGTARMPDDGRGTSIQVRGRDLLTGVPKETEISQAQIAEALSEPVQQICEAVMTALETTPPDLAADIVDRGVMLTGGGALLGDLDLALREQTGLAVSIADESLNCVALGTGKALEFEKQLAHAIDYDS</sequence>
<dbReference type="SUPFAM" id="SSF53067">
    <property type="entry name" value="Actin-like ATPase domain"/>
    <property type="match status" value="2"/>
</dbReference>
<gene>
    <name evidence="6" type="primary">mreB</name>
    <name evidence="7" type="ORF">SAMN05444486_102155</name>
</gene>
<dbReference type="GeneID" id="78124233"/>
<dbReference type="OrthoDB" id="9768127at2"/>
<evidence type="ECO:0000256" key="4">
    <source>
        <dbReference type="ARBA" id="ARBA00022960"/>
    </source>
</evidence>
<dbReference type="GO" id="GO:0005524">
    <property type="term" value="F:ATP binding"/>
    <property type="evidence" value="ECO:0007669"/>
    <property type="project" value="UniProtKB-KW"/>
</dbReference>
<dbReference type="NCBIfam" id="TIGR00904">
    <property type="entry name" value="mreB"/>
    <property type="match status" value="1"/>
</dbReference>
<dbReference type="InterPro" id="IPR056546">
    <property type="entry name" value="MreB_MamK-like"/>
</dbReference>
<dbReference type="GO" id="GO:0000902">
    <property type="term" value="P:cell morphogenesis"/>
    <property type="evidence" value="ECO:0007669"/>
    <property type="project" value="InterPro"/>
</dbReference>
<evidence type="ECO:0000256" key="3">
    <source>
        <dbReference type="ARBA" id="ARBA00022840"/>
    </source>
</evidence>
<dbReference type="PANTHER" id="PTHR42749:SF1">
    <property type="entry name" value="CELL SHAPE-DETERMINING PROTEIN MREB"/>
    <property type="match status" value="1"/>
</dbReference>
<dbReference type="PANTHER" id="PTHR42749">
    <property type="entry name" value="CELL SHAPE-DETERMINING PROTEIN MREB"/>
    <property type="match status" value="1"/>
</dbReference>
<dbReference type="GO" id="GO:0005737">
    <property type="term" value="C:cytoplasm"/>
    <property type="evidence" value="ECO:0007669"/>
    <property type="project" value="UniProtKB-SubCell"/>
</dbReference>
<protein>
    <recommendedName>
        <fullName evidence="6">Cell shape-determining protein MreB</fullName>
    </recommendedName>
</protein>
<feature type="binding site" evidence="6">
    <location>
        <begin position="167"/>
        <end position="169"/>
    </location>
    <ligand>
        <name>ATP</name>
        <dbReference type="ChEBI" id="CHEBI:30616"/>
    </ligand>
</feature>
<organism evidence="7 8">
    <name type="scientific">Lentibacter algarum</name>
    <dbReference type="NCBI Taxonomy" id="576131"/>
    <lineage>
        <taxon>Bacteria</taxon>
        <taxon>Pseudomonadati</taxon>
        <taxon>Pseudomonadota</taxon>
        <taxon>Alphaproteobacteria</taxon>
        <taxon>Rhodobacterales</taxon>
        <taxon>Roseobacteraceae</taxon>
        <taxon>Lentibacter</taxon>
    </lineage>
</organism>
<dbReference type="Gene3D" id="3.30.420.40">
    <property type="match status" value="3"/>
</dbReference>
<keyword evidence="3 6" id="KW-0067">ATP-binding</keyword>
<keyword evidence="2 6" id="KW-0547">Nucleotide-binding</keyword>
<dbReference type="Proteomes" id="UP000199026">
    <property type="component" value="Unassembled WGS sequence"/>
</dbReference>
<dbReference type="RefSeq" id="WP_089889491.1">
    <property type="nucleotide sequence ID" value="NZ_CALJFH010000006.1"/>
</dbReference>
<evidence type="ECO:0000313" key="8">
    <source>
        <dbReference type="Proteomes" id="UP000199026"/>
    </source>
</evidence>
<feature type="binding site" evidence="6">
    <location>
        <begin position="297"/>
        <end position="300"/>
    </location>
    <ligand>
        <name>ATP</name>
        <dbReference type="ChEBI" id="CHEBI:30616"/>
    </ligand>
</feature>
<accession>A0A1H3JT68</accession>
<evidence type="ECO:0000256" key="6">
    <source>
        <dbReference type="HAMAP-Rule" id="MF_02207"/>
    </source>
</evidence>
<feature type="binding site" evidence="6">
    <location>
        <begin position="21"/>
        <end position="23"/>
    </location>
    <ligand>
        <name>ATP</name>
        <dbReference type="ChEBI" id="CHEBI:30616"/>
    </ligand>
</feature>
<feature type="binding site" evidence="6">
    <location>
        <begin position="215"/>
        <end position="218"/>
    </location>
    <ligand>
        <name>ATP</name>
        <dbReference type="ChEBI" id="CHEBI:30616"/>
    </ligand>
</feature>
<reference evidence="7 8" key="1">
    <citation type="submission" date="2016-10" db="EMBL/GenBank/DDBJ databases">
        <authorList>
            <person name="de Groot N.N."/>
        </authorList>
    </citation>
    <scope>NUCLEOTIDE SEQUENCE [LARGE SCALE GENOMIC DNA]</scope>
    <source>
        <strain evidence="7 8">DSM 24677</strain>
    </source>
</reference>
<dbReference type="HAMAP" id="MF_02207">
    <property type="entry name" value="MreB"/>
    <property type="match status" value="1"/>
</dbReference>
<dbReference type="PRINTS" id="PR01652">
    <property type="entry name" value="SHAPEPROTEIN"/>
</dbReference>
<dbReference type="NCBIfam" id="NF010539">
    <property type="entry name" value="PRK13927.1"/>
    <property type="match status" value="1"/>
</dbReference>
<dbReference type="AlphaFoldDB" id="A0A1H3JT68"/>
<comment type="similarity">
    <text evidence="5 6">Belongs to the FtsA/MreB family.</text>
</comment>
<keyword evidence="8" id="KW-1185">Reference proteome</keyword>
<comment type="subunit">
    <text evidence="6">Forms polymers.</text>
</comment>
<dbReference type="GO" id="GO:0008360">
    <property type="term" value="P:regulation of cell shape"/>
    <property type="evidence" value="ECO:0007669"/>
    <property type="project" value="UniProtKB-UniRule"/>
</dbReference>
<evidence type="ECO:0000256" key="1">
    <source>
        <dbReference type="ARBA" id="ARBA00022490"/>
    </source>
</evidence>
<proteinExistence type="inferred from homology"/>
<comment type="function">
    <text evidence="6">Forms membrane-associated dynamic filaments that are essential for cell shape determination. Acts by regulating cell wall synthesis and cell elongation, and thus cell shape. A feedback loop between cell geometry and MreB localization may maintain elongated cell shape by targeting cell wall growth to regions of negative cell wall curvature.</text>
</comment>
<name>A0A1H3JT68_9RHOB</name>